<name>A0A0N4TN16_BRUPA</name>
<reference evidence="1 2" key="2">
    <citation type="submission" date="2018-11" db="EMBL/GenBank/DDBJ databases">
        <authorList>
            <consortium name="Pathogen Informatics"/>
        </authorList>
    </citation>
    <scope>NUCLEOTIDE SEQUENCE [LARGE SCALE GENOMIC DNA]</scope>
</reference>
<evidence type="ECO:0000313" key="1">
    <source>
        <dbReference type="EMBL" id="VDN91010.1"/>
    </source>
</evidence>
<gene>
    <name evidence="1" type="ORF">BPAG_LOCUS9824</name>
</gene>
<dbReference type="STRING" id="6280.A0A0N4TN16"/>
<proteinExistence type="predicted"/>
<evidence type="ECO:0000313" key="3">
    <source>
        <dbReference type="WBParaSite" id="BPAG_0000986201-mRNA-1"/>
    </source>
</evidence>
<keyword evidence="2" id="KW-1185">Reference proteome</keyword>
<dbReference type="Proteomes" id="UP000278627">
    <property type="component" value="Unassembled WGS sequence"/>
</dbReference>
<evidence type="ECO:0000313" key="2">
    <source>
        <dbReference type="Proteomes" id="UP000278627"/>
    </source>
</evidence>
<dbReference type="EMBL" id="UZAD01013166">
    <property type="protein sequence ID" value="VDN91010.1"/>
    <property type="molecule type" value="Genomic_DNA"/>
</dbReference>
<dbReference type="WBParaSite" id="BPAG_0000986201-mRNA-1">
    <property type="protein sequence ID" value="BPAG_0000986201-mRNA-1"/>
    <property type="gene ID" value="BPAG_0000986201"/>
</dbReference>
<sequence length="59" mass="7030">MTGSSWYNGTSVGSNYPISSYITDYKSRYDENYLYRRNNTYDTDNGSKLFYLFFFMKVS</sequence>
<reference evidence="3" key="1">
    <citation type="submission" date="2017-02" db="UniProtKB">
        <authorList>
            <consortium name="WormBaseParasite"/>
        </authorList>
    </citation>
    <scope>IDENTIFICATION</scope>
</reference>
<protein>
    <submittedName>
        <fullName evidence="1 3">Uncharacterized protein</fullName>
    </submittedName>
</protein>
<organism evidence="3">
    <name type="scientific">Brugia pahangi</name>
    <name type="common">Filarial nematode worm</name>
    <dbReference type="NCBI Taxonomy" id="6280"/>
    <lineage>
        <taxon>Eukaryota</taxon>
        <taxon>Metazoa</taxon>
        <taxon>Ecdysozoa</taxon>
        <taxon>Nematoda</taxon>
        <taxon>Chromadorea</taxon>
        <taxon>Rhabditida</taxon>
        <taxon>Spirurina</taxon>
        <taxon>Spiruromorpha</taxon>
        <taxon>Filarioidea</taxon>
        <taxon>Onchocercidae</taxon>
        <taxon>Brugia</taxon>
    </lineage>
</organism>
<accession>A0A0N4TN16</accession>
<dbReference type="AlphaFoldDB" id="A0A0N4TN16"/>